<keyword evidence="3" id="KW-1185">Reference proteome</keyword>
<evidence type="ECO:0000313" key="2">
    <source>
        <dbReference type="EMBL" id="MFC0251710.1"/>
    </source>
</evidence>
<dbReference type="NCBIfam" id="TIGR02532">
    <property type="entry name" value="IV_pilin_GFxxxE"/>
    <property type="match status" value="1"/>
</dbReference>
<dbReference type="Pfam" id="PF07963">
    <property type="entry name" value="N_methyl"/>
    <property type="match status" value="1"/>
</dbReference>
<comment type="caution">
    <text evidence="2">The sequence shown here is derived from an EMBL/GenBank/DDBJ whole genome shotgun (WGS) entry which is preliminary data.</text>
</comment>
<sequence>MNKFSNKGAQGGFTLIELIVVIVILGILAATALPKFADLGGDARAASLKAAKGAIASASAMTHAKSLITNKPDAAIDMEGLPVTMVHGYPQANTKATADQFAAVAGLGANDYDFSYDDASLTVRPKGVSESNKGVCFVTYKAPTEANKAPSITDKSENCN</sequence>
<reference evidence="2 3" key="1">
    <citation type="submission" date="2024-09" db="EMBL/GenBank/DDBJ databases">
        <authorList>
            <person name="Sun Q."/>
            <person name="Mori K."/>
        </authorList>
    </citation>
    <scope>NUCLEOTIDE SEQUENCE [LARGE SCALE GENOMIC DNA]</scope>
    <source>
        <strain evidence="2 3">CCM 7792</strain>
    </source>
</reference>
<gene>
    <name evidence="2" type="ORF">ACFFJK_07395</name>
</gene>
<protein>
    <submittedName>
        <fullName evidence="2">Type II secretion system protein</fullName>
    </submittedName>
</protein>
<accession>A0ABV6FDW7</accession>
<dbReference type="EMBL" id="JBHLWP010000009">
    <property type="protein sequence ID" value="MFC0251710.1"/>
    <property type="molecule type" value="Genomic_DNA"/>
</dbReference>
<proteinExistence type="predicted"/>
<keyword evidence="1" id="KW-0812">Transmembrane</keyword>
<dbReference type="InterPro" id="IPR012902">
    <property type="entry name" value="N_methyl_site"/>
</dbReference>
<keyword evidence="1" id="KW-0472">Membrane</keyword>
<feature type="transmembrane region" description="Helical" evidence="1">
    <location>
        <begin position="12"/>
        <end position="33"/>
    </location>
</feature>
<dbReference type="Proteomes" id="UP001589773">
    <property type="component" value="Unassembled WGS sequence"/>
</dbReference>
<organism evidence="2 3">
    <name type="scientific">Massilia consociata</name>
    <dbReference type="NCBI Taxonomy" id="760117"/>
    <lineage>
        <taxon>Bacteria</taxon>
        <taxon>Pseudomonadati</taxon>
        <taxon>Pseudomonadota</taxon>
        <taxon>Betaproteobacteria</taxon>
        <taxon>Burkholderiales</taxon>
        <taxon>Oxalobacteraceae</taxon>
        <taxon>Telluria group</taxon>
        <taxon>Massilia</taxon>
    </lineage>
</organism>
<dbReference type="RefSeq" id="WP_379678544.1">
    <property type="nucleotide sequence ID" value="NZ_JBHLWP010000009.1"/>
</dbReference>
<keyword evidence="1" id="KW-1133">Transmembrane helix</keyword>
<dbReference type="Gene3D" id="3.30.700.10">
    <property type="entry name" value="Glycoprotein, Type 4 Pilin"/>
    <property type="match status" value="1"/>
</dbReference>
<dbReference type="PANTHER" id="PTHR30093:SF7">
    <property type="entry name" value="MSHA MAJOR PILIN SUBUNIT MSHA"/>
    <property type="match status" value="1"/>
</dbReference>
<evidence type="ECO:0000313" key="3">
    <source>
        <dbReference type="Proteomes" id="UP001589773"/>
    </source>
</evidence>
<evidence type="ECO:0000256" key="1">
    <source>
        <dbReference type="SAM" id="Phobius"/>
    </source>
</evidence>
<dbReference type="SUPFAM" id="SSF54523">
    <property type="entry name" value="Pili subunits"/>
    <property type="match status" value="1"/>
</dbReference>
<dbReference type="PROSITE" id="PS00409">
    <property type="entry name" value="PROKAR_NTER_METHYL"/>
    <property type="match status" value="1"/>
</dbReference>
<dbReference type="InterPro" id="IPR045584">
    <property type="entry name" value="Pilin-like"/>
</dbReference>
<dbReference type="PANTHER" id="PTHR30093">
    <property type="entry name" value="GENERAL SECRETION PATHWAY PROTEIN G"/>
    <property type="match status" value="1"/>
</dbReference>
<name>A0ABV6FDW7_9BURK</name>